<evidence type="ECO:0000313" key="4">
    <source>
        <dbReference type="EMBL" id="GID12455.1"/>
    </source>
</evidence>
<comment type="caution">
    <text evidence="4">The sequence shown here is derived from an EMBL/GenBank/DDBJ whole genome shotgun (WGS) entry which is preliminary data.</text>
</comment>
<keyword evidence="5" id="KW-1185">Reference proteome</keyword>
<keyword evidence="2" id="KW-0186">Copper</keyword>
<evidence type="ECO:0000256" key="1">
    <source>
        <dbReference type="ARBA" id="ARBA00022723"/>
    </source>
</evidence>
<proteinExistence type="predicted"/>
<dbReference type="Proteomes" id="UP000612808">
    <property type="component" value="Unassembled WGS sequence"/>
</dbReference>
<evidence type="ECO:0000313" key="5">
    <source>
        <dbReference type="Proteomes" id="UP000612808"/>
    </source>
</evidence>
<dbReference type="Pfam" id="PF00403">
    <property type="entry name" value="HMA"/>
    <property type="match status" value="1"/>
</dbReference>
<keyword evidence="1" id="KW-0479">Metal-binding</keyword>
<accession>A0A8J3ND09</accession>
<dbReference type="RefSeq" id="WP_203658434.1">
    <property type="nucleotide sequence ID" value="NZ_BAAAZM010000013.1"/>
</dbReference>
<dbReference type="GO" id="GO:0006825">
    <property type="term" value="P:copper ion transport"/>
    <property type="evidence" value="ECO:0007669"/>
    <property type="project" value="InterPro"/>
</dbReference>
<dbReference type="PROSITE" id="PS50846">
    <property type="entry name" value="HMA_2"/>
    <property type="match status" value="1"/>
</dbReference>
<dbReference type="InterPro" id="IPR000428">
    <property type="entry name" value="Cu-bd"/>
</dbReference>
<sequence>MATTTYQVLGMTCDHCVRSVRTEVGGIDGVRDVRVDLASGQLTVTDDGRVTPGQIRDAVAEAGYDLREES</sequence>
<dbReference type="EMBL" id="BOMB01000019">
    <property type="protein sequence ID" value="GID12455.1"/>
    <property type="molecule type" value="Genomic_DNA"/>
</dbReference>
<feature type="domain" description="HMA" evidence="3">
    <location>
        <begin position="2"/>
        <end position="67"/>
    </location>
</feature>
<evidence type="ECO:0000259" key="3">
    <source>
        <dbReference type="PROSITE" id="PS50846"/>
    </source>
</evidence>
<dbReference type="InterPro" id="IPR006121">
    <property type="entry name" value="HMA_dom"/>
</dbReference>
<dbReference type="GO" id="GO:0005507">
    <property type="term" value="F:copper ion binding"/>
    <property type="evidence" value="ECO:0007669"/>
    <property type="project" value="InterPro"/>
</dbReference>
<protein>
    <recommendedName>
        <fullName evidence="3">HMA domain-containing protein</fullName>
    </recommendedName>
</protein>
<dbReference type="NCBIfam" id="TIGR00003">
    <property type="entry name" value="copper ion binding protein"/>
    <property type="match status" value="1"/>
</dbReference>
<reference evidence="4" key="1">
    <citation type="submission" date="2021-01" db="EMBL/GenBank/DDBJ databases">
        <title>Whole genome shotgun sequence of Actinocatenispora rupis NBRC 107355.</title>
        <authorList>
            <person name="Komaki H."/>
            <person name="Tamura T."/>
        </authorList>
    </citation>
    <scope>NUCLEOTIDE SEQUENCE</scope>
    <source>
        <strain evidence="4">NBRC 107355</strain>
    </source>
</reference>
<dbReference type="CDD" id="cd00371">
    <property type="entry name" value="HMA"/>
    <property type="match status" value="1"/>
</dbReference>
<evidence type="ECO:0000256" key="2">
    <source>
        <dbReference type="ARBA" id="ARBA00023008"/>
    </source>
</evidence>
<dbReference type="InterPro" id="IPR006122">
    <property type="entry name" value="HMA_Cu_ion-bd"/>
</dbReference>
<dbReference type="PROSITE" id="PS01047">
    <property type="entry name" value="HMA_1"/>
    <property type="match status" value="1"/>
</dbReference>
<dbReference type="InterPro" id="IPR017969">
    <property type="entry name" value="Heavy-metal-associated_CS"/>
</dbReference>
<dbReference type="Gene3D" id="3.30.70.100">
    <property type="match status" value="1"/>
</dbReference>
<gene>
    <name evidence="4" type="ORF">Aru02nite_33440</name>
</gene>
<dbReference type="SUPFAM" id="SSF55008">
    <property type="entry name" value="HMA, heavy metal-associated domain"/>
    <property type="match status" value="1"/>
</dbReference>
<name>A0A8J3ND09_9ACTN</name>
<organism evidence="4 5">
    <name type="scientific">Actinocatenispora rupis</name>
    <dbReference type="NCBI Taxonomy" id="519421"/>
    <lineage>
        <taxon>Bacteria</taxon>
        <taxon>Bacillati</taxon>
        <taxon>Actinomycetota</taxon>
        <taxon>Actinomycetes</taxon>
        <taxon>Micromonosporales</taxon>
        <taxon>Micromonosporaceae</taxon>
        <taxon>Actinocatenispora</taxon>
    </lineage>
</organism>
<dbReference type="InterPro" id="IPR036163">
    <property type="entry name" value="HMA_dom_sf"/>
</dbReference>
<dbReference type="FunFam" id="3.30.70.100:FF:000001">
    <property type="entry name" value="ATPase copper transporting beta"/>
    <property type="match status" value="1"/>
</dbReference>
<dbReference type="PRINTS" id="PR00944">
    <property type="entry name" value="CUEXPORT"/>
</dbReference>
<dbReference type="AlphaFoldDB" id="A0A8J3ND09"/>